<evidence type="ECO:0000256" key="5">
    <source>
        <dbReference type="ARBA" id="ARBA00022801"/>
    </source>
</evidence>
<reference evidence="13" key="1">
    <citation type="submission" date="2017-04" db="EMBL/GenBank/DDBJ databases">
        <title>Population genomics of picophytoplankton unveils novel chromosome hypervariability.</title>
        <authorList>
            <consortium name="DOE Joint Genome Institute"/>
            <person name="Blanc-Mathieu R."/>
            <person name="Krasovec M."/>
            <person name="Hebrard M."/>
            <person name="Yau S."/>
            <person name="Desgranges E."/>
            <person name="Martin J."/>
            <person name="Schackwitz W."/>
            <person name="Kuo A."/>
            <person name="Salin G."/>
            <person name="Donnadieu C."/>
            <person name="Desdevises Y."/>
            <person name="Sanchez-Ferandin S."/>
            <person name="Moreau H."/>
            <person name="Rivals E."/>
            <person name="Grigoriev I.V."/>
            <person name="Grimsley N."/>
            <person name="Eyre-Walker A."/>
            <person name="Piganeau G."/>
        </authorList>
    </citation>
    <scope>NUCLEOTIDE SEQUENCE [LARGE SCALE GENOMIC DNA]</scope>
    <source>
        <strain evidence="13">RCC 1115</strain>
    </source>
</reference>
<dbReference type="Pfam" id="PF01432">
    <property type="entry name" value="Peptidase_M3"/>
    <property type="match status" value="1"/>
</dbReference>
<sequence>MRSSRALGRRLRAGLDVVSSSGRRSESIGGGVLDAGSSSSGRRCDALDAPLGRRRASARARGLYGLEGFHQSSDLERLARETISRCDAKARELRARAPSGASVRALDEISDDICRVVDVAEVCRHTHPSQTYVEGAERAYVTLQEYVASLNADVGLYEALRRARETDGNNLSEEGARVALTLQEDFERGGIHLDLAARRDFDASLSKSLELGMEFQRNLLRPEHSSTVSLEASAFNGLPSSVKRKFRQDKDGKAWRGMVDSSNSSALLRHLRDPGARRDVYVAANSGPEPNKHVLAELLSARTDVAHCLGFNTYASFATAPLMARKPEAVREFLLHFSESLRERSEEEYGVIQRYNGGKSVSAWDKTYLMAQARGHECDITSSAISEYFPLDGVITGIGALLERVLGMRIELKDLDPGEGWTNDLKKLVVKSKDGETRGTVYLDLLPRPGKFSHAAHFVIQCSRMISPTERQHPSVALVCNFPPSGGTGKSLLTHGEVETLLHEFGHAMHSVLSDTEFQHLSGTRAPMDIVEVPSHLFEHFAWDPSALKLLGRHYLTQEPITDAMIAALRKSKDIFSALEAQQQLVFALTDLELHDQSSRLSPNAVADIAASVQNDHSLFKPTPGTNWELSFGHFVGYGATYYSYLYADVLANDIWQRYFVSDSLASGAGETLRDKLLRHGGSKDPEKLVREVLGKDSLVEVGGGFRPKR</sequence>
<keyword evidence="6 10" id="KW-0862">Zinc</keyword>
<dbReference type="AlphaFoldDB" id="A0A1Y5I1U8"/>
<keyword evidence="7" id="KW-0809">Transit peptide</keyword>
<dbReference type="GO" id="GO:0004222">
    <property type="term" value="F:metalloendopeptidase activity"/>
    <property type="evidence" value="ECO:0007669"/>
    <property type="project" value="InterPro"/>
</dbReference>
<protein>
    <submittedName>
        <fullName evidence="13">Thimet oligopeptidase family protein</fullName>
    </submittedName>
</protein>
<evidence type="ECO:0000259" key="12">
    <source>
        <dbReference type="Pfam" id="PF01432"/>
    </source>
</evidence>
<comment type="similarity">
    <text evidence="2 10">Belongs to the peptidase M3 family.</text>
</comment>
<dbReference type="InterPro" id="IPR024079">
    <property type="entry name" value="MetalloPept_cat_dom_sf"/>
</dbReference>
<evidence type="ECO:0000256" key="10">
    <source>
        <dbReference type="RuleBase" id="RU003435"/>
    </source>
</evidence>
<proteinExistence type="inferred from homology"/>
<dbReference type="GO" id="GO:0006508">
    <property type="term" value="P:proteolysis"/>
    <property type="evidence" value="ECO:0007669"/>
    <property type="project" value="UniProtKB-KW"/>
</dbReference>
<dbReference type="InterPro" id="IPR024077">
    <property type="entry name" value="Neurolysin/TOP_dom2"/>
</dbReference>
<name>A0A1Y5I1U8_OSTTA</name>
<evidence type="ECO:0000256" key="2">
    <source>
        <dbReference type="ARBA" id="ARBA00006040"/>
    </source>
</evidence>
<keyword evidence="3 10" id="KW-0645">Protease</keyword>
<dbReference type="eggNOG" id="KOG2090">
    <property type="taxonomic scope" value="Eukaryota"/>
</dbReference>
<dbReference type="SUPFAM" id="SSF55486">
    <property type="entry name" value="Metalloproteases ('zincins'), catalytic domain"/>
    <property type="match status" value="1"/>
</dbReference>
<accession>A0A1Y5I1U8</accession>
<evidence type="ECO:0000256" key="7">
    <source>
        <dbReference type="ARBA" id="ARBA00022946"/>
    </source>
</evidence>
<evidence type="ECO:0000256" key="8">
    <source>
        <dbReference type="ARBA" id="ARBA00023049"/>
    </source>
</evidence>
<evidence type="ECO:0000256" key="6">
    <source>
        <dbReference type="ARBA" id="ARBA00022833"/>
    </source>
</evidence>
<evidence type="ECO:0000256" key="4">
    <source>
        <dbReference type="ARBA" id="ARBA00022723"/>
    </source>
</evidence>
<feature type="domain" description="Peptidase M3A/M3B catalytic" evidence="12">
    <location>
        <begin position="268"/>
        <end position="698"/>
    </location>
</feature>
<keyword evidence="8 10" id="KW-0482">Metalloprotease</keyword>
<dbReference type="GO" id="GO:0046872">
    <property type="term" value="F:metal ion binding"/>
    <property type="evidence" value="ECO:0007669"/>
    <property type="project" value="UniProtKB-UniRule"/>
</dbReference>
<comment type="cofactor">
    <cofactor evidence="10">
        <name>Zn(2+)</name>
        <dbReference type="ChEBI" id="CHEBI:29105"/>
    </cofactor>
    <text evidence="10">Binds 1 zinc ion.</text>
</comment>
<dbReference type="InterPro" id="IPR033851">
    <property type="entry name" value="M3A_MIP"/>
</dbReference>
<dbReference type="PANTHER" id="PTHR11804:SF79">
    <property type="entry name" value="MITOCHONDRIAL INTERMEDIATE PEPTIDASE"/>
    <property type="match status" value="1"/>
</dbReference>
<evidence type="ECO:0000256" key="3">
    <source>
        <dbReference type="ARBA" id="ARBA00022670"/>
    </source>
</evidence>
<keyword evidence="4 10" id="KW-0479">Metal-binding</keyword>
<dbReference type="EMBL" id="KZ155832">
    <property type="protein sequence ID" value="OUS43486.1"/>
    <property type="molecule type" value="Genomic_DNA"/>
</dbReference>
<dbReference type="GO" id="GO:0005739">
    <property type="term" value="C:mitochondrion"/>
    <property type="evidence" value="ECO:0007669"/>
    <property type="project" value="UniProtKB-SubCell"/>
</dbReference>
<dbReference type="InterPro" id="IPR045090">
    <property type="entry name" value="Pept_M3A_M3B"/>
</dbReference>
<evidence type="ECO:0000256" key="9">
    <source>
        <dbReference type="ARBA" id="ARBA00023128"/>
    </source>
</evidence>
<dbReference type="Proteomes" id="UP000195557">
    <property type="component" value="Unassembled WGS sequence"/>
</dbReference>
<dbReference type="GO" id="GO:0006518">
    <property type="term" value="P:peptide metabolic process"/>
    <property type="evidence" value="ECO:0007669"/>
    <property type="project" value="TreeGrafter"/>
</dbReference>
<feature type="region of interest" description="Disordered" evidence="11">
    <location>
        <begin position="21"/>
        <end position="46"/>
    </location>
</feature>
<keyword evidence="9" id="KW-0496">Mitochondrion</keyword>
<dbReference type="Gene3D" id="1.10.1370.10">
    <property type="entry name" value="Neurolysin, domain 3"/>
    <property type="match status" value="1"/>
</dbReference>
<evidence type="ECO:0000256" key="1">
    <source>
        <dbReference type="ARBA" id="ARBA00004173"/>
    </source>
</evidence>
<keyword evidence="5 10" id="KW-0378">Hydrolase</keyword>
<evidence type="ECO:0000256" key="11">
    <source>
        <dbReference type="SAM" id="MobiDB-lite"/>
    </source>
</evidence>
<dbReference type="Gene3D" id="3.40.390.10">
    <property type="entry name" value="Collagenase (Catalytic Domain)"/>
    <property type="match status" value="1"/>
</dbReference>
<dbReference type="CDD" id="cd06457">
    <property type="entry name" value="M3A_MIP"/>
    <property type="match status" value="1"/>
</dbReference>
<dbReference type="PANTHER" id="PTHR11804">
    <property type="entry name" value="PROTEASE M3 THIMET OLIGOPEPTIDASE-RELATED"/>
    <property type="match status" value="1"/>
</dbReference>
<comment type="subcellular location">
    <subcellularLocation>
        <location evidence="1">Mitochondrion</location>
    </subcellularLocation>
</comment>
<organism evidence="13">
    <name type="scientific">Ostreococcus tauri</name>
    <name type="common">Marine green alga</name>
    <dbReference type="NCBI Taxonomy" id="70448"/>
    <lineage>
        <taxon>Eukaryota</taxon>
        <taxon>Viridiplantae</taxon>
        <taxon>Chlorophyta</taxon>
        <taxon>Mamiellophyceae</taxon>
        <taxon>Mamiellales</taxon>
        <taxon>Bathycoccaceae</taxon>
        <taxon>Ostreococcus</taxon>
    </lineage>
</organism>
<gene>
    <name evidence="13" type="ORF">BE221DRAFT_207953</name>
</gene>
<evidence type="ECO:0000313" key="13">
    <source>
        <dbReference type="EMBL" id="OUS43486.1"/>
    </source>
</evidence>
<dbReference type="InterPro" id="IPR001567">
    <property type="entry name" value="Pept_M3A_M3B_dom"/>
</dbReference>